<dbReference type="EMBL" id="VSWD01000002">
    <property type="protein sequence ID" value="KAK3107604.1"/>
    <property type="molecule type" value="Genomic_DNA"/>
</dbReference>
<name>A0AA88YLC1_PINIB</name>
<gene>
    <name evidence="1" type="ORF">FSP39_018189</name>
</gene>
<reference evidence="1" key="1">
    <citation type="submission" date="2019-08" db="EMBL/GenBank/DDBJ databases">
        <title>The improved chromosome-level genome for the pearl oyster Pinctada fucata martensii using PacBio sequencing and Hi-C.</title>
        <authorList>
            <person name="Zheng Z."/>
        </authorList>
    </citation>
    <scope>NUCLEOTIDE SEQUENCE</scope>
    <source>
        <strain evidence="1">ZZ-2019</strain>
        <tissue evidence="1">Adductor muscle</tissue>
    </source>
</reference>
<accession>A0AA88YLC1</accession>
<comment type="caution">
    <text evidence="1">The sequence shown here is derived from an EMBL/GenBank/DDBJ whole genome shotgun (WGS) entry which is preliminary data.</text>
</comment>
<dbReference type="Proteomes" id="UP001186944">
    <property type="component" value="Unassembled WGS sequence"/>
</dbReference>
<dbReference type="AlphaFoldDB" id="A0AA88YLC1"/>
<evidence type="ECO:0000313" key="1">
    <source>
        <dbReference type="EMBL" id="KAK3107604.1"/>
    </source>
</evidence>
<sequence length="225" mass="25448">MINDVHEDTDCCISAIFTSKTEHGDRTETPPSTPVEVLSGFENKFIFLQLKAAESEKSTANPKNVFSILMNASKCYTELPKESLFVSGKVRSVIICGECGKRRVVYAKQRLSAEQCICLDRVQEELAYTCGSHRLPETHRFKDTLIVRLGLNCSSSIETTYYSNVTQSFTSICFYCGDSDIHESEDIRRLKEEYSIVRPICFSCVQLGKSPAVRNALKMKRKRND</sequence>
<protein>
    <submittedName>
        <fullName evidence="1">Uncharacterized protein</fullName>
    </submittedName>
</protein>
<proteinExistence type="predicted"/>
<organism evidence="1 2">
    <name type="scientific">Pinctada imbricata</name>
    <name type="common">Atlantic pearl-oyster</name>
    <name type="synonym">Pinctada martensii</name>
    <dbReference type="NCBI Taxonomy" id="66713"/>
    <lineage>
        <taxon>Eukaryota</taxon>
        <taxon>Metazoa</taxon>
        <taxon>Spiralia</taxon>
        <taxon>Lophotrochozoa</taxon>
        <taxon>Mollusca</taxon>
        <taxon>Bivalvia</taxon>
        <taxon>Autobranchia</taxon>
        <taxon>Pteriomorphia</taxon>
        <taxon>Pterioida</taxon>
        <taxon>Pterioidea</taxon>
        <taxon>Pteriidae</taxon>
        <taxon>Pinctada</taxon>
    </lineage>
</organism>
<evidence type="ECO:0000313" key="2">
    <source>
        <dbReference type="Proteomes" id="UP001186944"/>
    </source>
</evidence>
<keyword evidence="2" id="KW-1185">Reference proteome</keyword>